<dbReference type="AlphaFoldDB" id="A0A5D0RAD6"/>
<gene>
    <name evidence="1" type="ORF">ES674_00605</name>
</gene>
<dbReference type="OrthoDB" id="1399304at2"/>
<evidence type="ECO:0000313" key="2">
    <source>
        <dbReference type="Proteomes" id="UP000323720"/>
    </source>
</evidence>
<organism evidence="1 2">
    <name type="scientific">Bizionia myxarmorum</name>
    <dbReference type="NCBI Taxonomy" id="291186"/>
    <lineage>
        <taxon>Bacteria</taxon>
        <taxon>Pseudomonadati</taxon>
        <taxon>Bacteroidota</taxon>
        <taxon>Flavobacteriia</taxon>
        <taxon>Flavobacteriales</taxon>
        <taxon>Flavobacteriaceae</taxon>
        <taxon>Bizionia</taxon>
    </lineage>
</organism>
<dbReference type="EMBL" id="VSKK01000001">
    <property type="protein sequence ID" value="TYB78313.1"/>
    <property type="molecule type" value="Genomic_DNA"/>
</dbReference>
<name>A0A5D0RAD6_9FLAO</name>
<comment type="caution">
    <text evidence="1">The sequence shown here is derived from an EMBL/GenBank/DDBJ whole genome shotgun (WGS) entry which is preliminary data.</text>
</comment>
<reference evidence="1 2" key="1">
    <citation type="submission" date="2019-08" db="EMBL/GenBank/DDBJ databases">
        <title>Genomes of Antarctic Bizionia species.</title>
        <authorList>
            <person name="Bowman J.P."/>
        </authorList>
    </citation>
    <scope>NUCLEOTIDE SEQUENCE [LARGE SCALE GENOMIC DNA]</scope>
    <source>
        <strain evidence="1 2">ADA-4</strain>
    </source>
</reference>
<protein>
    <submittedName>
        <fullName evidence="1">Uncharacterized protein</fullName>
    </submittedName>
</protein>
<keyword evidence="2" id="KW-1185">Reference proteome</keyword>
<proteinExistence type="predicted"/>
<evidence type="ECO:0000313" key="1">
    <source>
        <dbReference type="EMBL" id="TYB78313.1"/>
    </source>
</evidence>
<dbReference type="RefSeq" id="WP_148402051.1">
    <property type="nucleotide sequence ID" value="NZ_VSKK01000001.1"/>
</dbReference>
<dbReference type="Proteomes" id="UP000323720">
    <property type="component" value="Unassembled WGS sequence"/>
</dbReference>
<sequence>MIPQQPIHNSILNMFQNASNQMQAEKPKATKPGKKIFKYPFISSQDFKKSMDNYENFVQNYNNSLQDRNQDVKDYNKLVDAMMDAKKVDKKHAKFANKLFSKQNNPLFVVDYNDFVEYENKKHACPVYKKREYQTVKWQSKLFFKAILGFYSAQIKRNNTLRLQATGKAARPLEMVVLDSNRLANAQKESLILNDAHKKTFQRHIKRFREAGILTDYVFVNANKPVYYFINSEILAISDHNPEKSSKTQNAENQLFISEPRTKCADNNHTTRTFLNEIKMKADTSASKRSSLSLTSFNLKVQEHQQNNNLEKDSPGAAENLKPHIRHAQQVSVGLKEIILDPLQFARMLHTQRFTHYEPLTKDLLYHEAHYGLLNKNEFRQLIIQDVLKRLSKLWQKSDFHIGSWVNALKIIDANWFVTFNGLEFDKTTVLQRLDEYDFRIKQTILWFNRNKNFNILYPSEYFNTNRKNSYEGGWMFTQQWWTSHLAKNNIAPQEKKKATSEAKRRTVYQNKVKRMRTKVRQVLANKITLADLFNYLDTSGFPEEIINMVPETIAYYEKLN</sequence>
<accession>A0A5D0RAD6</accession>